<evidence type="ECO:0000313" key="2">
    <source>
        <dbReference type="Proteomes" id="UP001189429"/>
    </source>
</evidence>
<evidence type="ECO:0000313" key="1">
    <source>
        <dbReference type="EMBL" id="CAK0830375.1"/>
    </source>
</evidence>
<organism evidence="1 2">
    <name type="scientific">Prorocentrum cordatum</name>
    <dbReference type="NCBI Taxonomy" id="2364126"/>
    <lineage>
        <taxon>Eukaryota</taxon>
        <taxon>Sar</taxon>
        <taxon>Alveolata</taxon>
        <taxon>Dinophyceae</taxon>
        <taxon>Prorocentrales</taxon>
        <taxon>Prorocentraceae</taxon>
        <taxon>Prorocentrum</taxon>
    </lineage>
</organism>
<comment type="caution">
    <text evidence="1">The sequence shown here is derived from an EMBL/GenBank/DDBJ whole genome shotgun (WGS) entry which is preliminary data.</text>
</comment>
<gene>
    <name evidence="1" type="ORF">PCOR1329_LOCUS29029</name>
</gene>
<feature type="non-terminal residue" evidence="1">
    <location>
        <position position="1"/>
    </location>
</feature>
<accession>A0ABN9SGY3</accession>
<proteinExistence type="predicted"/>
<reference evidence="1" key="1">
    <citation type="submission" date="2023-10" db="EMBL/GenBank/DDBJ databases">
        <authorList>
            <person name="Chen Y."/>
            <person name="Shah S."/>
            <person name="Dougan E. K."/>
            <person name="Thang M."/>
            <person name="Chan C."/>
        </authorList>
    </citation>
    <scope>NUCLEOTIDE SEQUENCE [LARGE SCALE GENOMIC DNA]</scope>
</reference>
<protein>
    <submittedName>
        <fullName evidence="1">Uncharacterized protein</fullName>
    </submittedName>
</protein>
<keyword evidence="2" id="KW-1185">Reference proteome</keyword>
<dbReference type="Proteomes" id="UP001189429">
    <property type="component" value="Unassembled WGS sequence"/>
</dbReference>
<dbReference type="EMBL" id="CAUYUJ010010839">
    <property type="protein sequence ID" value="CAK0830375.1"/>
    <property type="molecule type" value="Genomic_DNA"/>
</dbReference>
<name>A0ABN9SGY3_9DINO</name>
<sequence>DWQGRDWGGQFHAAVAGYVDLGAADFIVPAMAVESGKIVVLSPVRPEKYSGALNVMRRVLRAFGGVANNAGWSLHSPRFFFPTFAGQLRLQMEERRTLGRWGPGSGMPVRYDRARCVTELLLKYDIVGRVRDGFTPARDFEVPESRAPSAAAAAPAVTQALTAGRATPDEDMVLNGSSMMMHRQSEDEPRRTRCSFWWAQSRAPVEAIRGAPGDYVDIFVRCER</sequence>